<proteinExistence type="predicted"/>
<evidence type="ECO:0000256" key="1">
    <source>
        <dbReference type="SAM" id="MobiDB-lite"/>
    </source>
</evidence>
<gene>
    <name evidence="2" type="ORF">HJG59_009328</name>
</gene>
<evidence type="ECO:0000313" key="2">
    <source>
        <dbReference type="EMBL" id="KAF6420593.1"/>
    </source>
</evidence>
<feature type="region of interest" description="Disordered" evidence="1">
    <location>
        <begin position="1"/>
        <end position="22"/>
    </location>
</feature>
<organism evidence="2 3">
    <name type="scientific">Molossus molossus</name>
    <name type="common">Pallas' mastiff bat</name>
    <name type="synonym">Vespertilio molossus</name>
    <dbReference type="NCBI Taxonomy" id="27622"/>
    <lineage>
        <taxon>Eukaryota</taxon>
        <taxon>Metazoa</taxon>
        <taxon>Chordata</taxon>
        <taxon>Craniata</taxon>
        <taxon>Vertebrata</taxon>
        <taxon>Euteleostomi</taxon>
        <taxon>Mammalia</taxon>
        <taxon>Eutheria</taxon>
        <taxon>Laurasiatheria</taxon>
        <taxon>Chiroptera</taxon>
        <taxon>Yangochiroptera</taxon>
        <taxon>Molossidae</taxon>
        <taxon>Molossus</taxon>
    </lineage>
</organism>
<sequence length="71" mass="7930">MYTRQREKPWREGTAGKTCQGEEAPSPRYIIDLCVLPPCQVASLGQATAAYGEKKGFPLQLSSYHSTIRWA</sequence>
<accession>A0A7J8DBW0</accession>
<protein>
    <submittedName>
        <fullName evidence="2">Uncharacterized protein</fullName>
    </submittedName>
</protein>
<reference evidence="2 3" key="1">
    <citation type="journal article" date="2020" name="Nature">
        <title>Six reference-quality genomes reveal evolution of bat adaptations.</title>
        <authorList>
            <person name="Jebb D."/>
            <person name="Huang Z."/>
            <person name="Pippel M."/>
            <person name="Hughes G.M."/>
            <person name="Lavrichenko K."/>
            <person name="Devanna P."/>
            <person name="Winkler S."/>
            <person name="Jermiin L.S."/>
            <person name="Skirmuntt E.C."/>
            <person name="Katzourakis A."/>
            <person name="Burkitt-Gray L."/>
            <person name="Ray D.A."/>
            <person name="Sullivan K.A.M."/>
            <person name="Roscito J.G."/>
            <person name="Kirilenko B.M."/>
            <person name="Davalos L.M."/>
            <person name="Corthals A.P."/>
            <person name="Power M.L."/>
            <person name="Jones G."/>
            <person name="Ransome R.D."/>
            <person name="Dechmann D.K.N."/>
            <person name="Locatelli A.G."/>
            <person name="Puechmaille S.J."/>
            <person name="Fedrigo O."/>
            <person name="Jarvis E.D."/>
            <person name="Hiller M."/>
            <person name="Vernes S.C."/>
            <person name="Myers E.W."/>
            <person name="Teeling E.C."/>
        </authorList>
    </citation>
    <scope>NUCLEOTIDE SEQUENCE [LARGE SCALE GENOMIC DNA]</scope>
    <source>
        <strain evidence="2">MMolMol1</strain>
        <tissue evidence="2">Muscle</tissue>
    </source>
</reference>
<dbReference type="AlphaFoldDB" id="A0A7J8DBW0"/>
<dbReference type="Proteomes" id="UP000550707">
    <property type="component" value="Unassembled WGS sequence"/>
</dbReference>
<comment type="caution">
    <text evidence="2">The sequence shown here is derived from an EMBL/GenBank/DDBJ whole genome shotgun (WGS) entry which is preliminary data.</text>
</comment>
<name>A0A7J8DBW0_MOLMO</name>
<dbReference type="EMBL" id="JACASF010000018">
    <property type="protein sequence ID" value="KAF6420593.1"/>
    <property type="molecule type" value="Genomic_DNA"/>
</dbReference>
<feature type="compositionally biased region" description="Basic and acidic residues" evidence="1">
    <location>
        <begin position="1"/>
        <end position="11"/>
    </location>
</feature>
<keyword evidence="3" id="KW-1185">Reference proteome</keyword>
<evidence type="ECO:0000313" key="3">
    <source>
        <dbReference type="Proteomes" id="UP000550707"/>
    </source>
</evidence>